<name>A0A964T9K6_9HYPH</name>
<keyword evidence="3" id="KW-1185">Reference proteome</keyword>
<feature type="compositionally biased region" description="Gly residues" evidence="1">
    <location>
        <begin position="1"/>
        <end position="12"/>
    </location>
</feature>
<evidence type="ECO:0000313" key="3">
    <source>
        <dbReference type="Proteomes" id="UP000773614"/>
    </source>
</evidence>
<organism evidence="2 3">
    <name type="scientific">Propylenella binzhouense</name>
    <dbReference type="NCBI Taxonomy" id="2555902"/>
    <lineage>
        <taxon>Bacteria</taxon>
        <taxon>Pseudomonadati</taxon>
        <taxon>Pseudomonadota</taxon>
        <taxon>Alphaproteobacteria</taxon>
        <taxon>Hyphomicrobiales</taxon>
        <taxon>Propylenellaceae</taxon>
        <taxon>Propylenella</taxon>
    </lineage>
</organism>
<evidence type="ECO:0000313" key="2">
    <source>
        <dbReference type="EMBL" id="MYZ50402.1"/>
    </source>
</evidence>
<evidence type="ECO:0000256" key="1">
    <source>
        <dbReference type="SAM" id="MobiDB-lite"/>
    </source>
</evidence>
<reference evidence="2" key="1">
    <citation type="submission" date="2019-03" db="EMBL/GenBank/DDBJ databases">
        <title>Afifella sp. nov., isolated from activated sludge.</title>
        <authorList>
            <person name="Li Q."/>
            <person name="Liu Y."/>
        </authorList>
    </citation>
    <scope>NUCLEOTIDE SEQUENCE</scope>
    <source>
        <strain evidence="2">L72</strain>
    </source>
</reference>
<gene>
    <name evidence="2" type="ORF">E4O86_22105</name>
</gene>
<dbReference type="AlphaFoldDB" id="A0A964T9K6"/>
<feature type="compositionally biased region" description="Basic residues" evidence="1">
    <location>
        <begin position="43"/>
        <end position="60"/>
    </location>
</feature>
<accession>A0A964T9K6</accession>
<protein>
    <submittedName>
        <fullName evidence="2">Uncharacterized protein</fullName>
    </submittedName>
</protein>
<dbReference type="Proteomes" id="UP000773614">
    <property type="component" value="Unassembled WGS sequence"/>
</dbReference>
<dbReference type="EMBL" id="SPKJ01000163">
    <property type="protein sequence ID" value="MYZ50402.1"/>
    <property type="molecule type" value="Genomic_DNA"/>
</dbReference>
<proteinExistence type="predicted"/>
<feature type="compositionally biased region" description="Basic residues" evidence="1">
    <location>
        <begin position="18"/>
        <end position="30"/>
    </location>
</feature>
<sequence>MKRPAGGAGQGWMCGRLTRSRAARKPRRPMSIRCRSRPDRGSPRRHPASIRPRRPRAPRW</sequence>
<feature type="region of interest" description="Disordered" evidence="1">
    <location>
        <begin position="1"/>
        <end position="60"/>
    </location>
</feature>
<comment type="caution">
    <text evidence="2">The sequence shown here is derived from an EMBL/GenBank/DDBJ whole genome shotgun (WGS) entry which is preliminary data.</text>
</comment>